<name>A0A812NC31_9DINO</name>
<organism evidence="3 4">
    <name type="scientific">Symbiodinium natans</name>
    <dbReference type="NCBI Taxonomy" id="878477"/>
    <lineage>
        <taxon>Eukaryota</taxon>
        <taxon>Sar</taxon>
        <taxon>Alveolata</taxon>
        <taxon>Dinophyceae</taxon>
        <taxon>Suessiales</taxon>
        <taxon>Symbiodiniaceae</taxon>
        <taxon>Symbiodinium</taxon>
    </lineage>
</organism>
<evidence type="ECO:0000256" key="1">
    <source>
        <dbReference type="SAM" id="SignalP"/>
    </source>
</evidence>
<proteinExistence type="predicted"/>
<gene>
    <name evidence="3" type="ORF">SNAT2548_LOCUS14879</name>
</gene>
<protein>
    <recommendedName>
        <fullName evidence="2">Glycosyl transferase family 25 domain-containing protein</fullName>
    </recommendedName>
</protein>
<comment type="caution">
    <text evidence="3">The sequence shown here is derived from an EMBL/GenBank/DDBJ whole genome shotgun (WGS) entry which is preliminary data.</text>
</comment>
<dbReference type="OrthoDB" id="10500746at2759"/>
<dbReference type="Proteomes" id="UP000604046">
    <property type="component" value="Unassembled WGS sequence"/>
</dbReference>
<evidence type="ECO:0000313" key="4">
    <source>
        <dbReference type="Proteomes" id="UP000604046"/>
    </source>
</evidence>
<feature type="chain" id="PRO_5032621845" description="Glycosyl transferase family 25 domain-containing protein" evidence="1">
    <location>
        <begin position="20"/>
        <end position="187"/>
    </location>
</feature>
<evidence type="ECO:0000259" key="2">
    <source>
        <dbReference type="Pfam" id="PF01755"/>
    </source>
</evidence>
<dbReference type="EMBL" id="CAJNDS010001794">
    <property type="protein sequence ID" value="CAE7280646.1"/>
    <property type="molecule type" value="Genomic_DNA"/>
</dbReference>
<keyword evidence="4" id="KW-1185">Reference proteome</keyword>
<reference evidence="3" key="1">
    <citation type="submission" date="2021-02" db="EMBL/GenBank/DDBJ databases">
        <authorList>
            <person name="Dougan E. K."/>
            <person name="Rhodes N."/>
            <person name="Thang M."/>
            <person name="Chan C."/>
        </authorList>
    </citation>
    <scope>NUCLEOTIDE SEQUENCE</scope>
</reference>
<feature type="non-terminal residue" evidence="3">
    <location>
        <position position="187"/>
    </location>
</feature>
<dbReference type="AlphaFoldDB" id="A0A812NC31"/>
<dbReference type="Pfam" id="PF01755">
    <property type="entry name" value="Glyco_transf_25"/>
    <property type="match status" value="1"/>
</dbReference>
<accession>A0A812NC31</accession>
<feature type="domain" description="Glycosyl transferase family 25" evidence="2">
    <location>
        <begin position="28"/>
        <end position="135"/>
    </location>
</feature>
<sequence length="187" mass="20897">MIRAMFGSFLAVCASLARAKLVDVVSDAYYINLAQATDRDQFMKTQLARLEQESGIRYHRFDAVSGKSDHSVQLMIAVLAAEASHLRLWEHILNAPPASPFALILEDDARIPSKLEQRLEWLHKVPKDADMVMLGYYLLCYTDGNLTQPCKKGSEDYKDFARIQKAVDMAGVQKGSGAWSNSICGLR</sequence>
<evidence type="ECO:0000313" key="3">
    <source>
        <dbReference type="EMBL" id="CAE7280646.1"/>
    </source>
</evidence>
<dbReference type="InterPro" id="IPR002654">
    <property type="entry name" value="Glyco_trans_25"/>
</dbReference>
<feature type="signal peptide" evidence="1">
    <location>
        <begin position="1"/>
        <end position="19"/>
    </location>
</feature>
<keyword evidence="1" id="KW-0732">Signal</keyword>